<comment type="similarity">
    <text evidence="2">Belongs to the NRAMP (TC 2.A.55) family.</text>
</comment>
<accession>A0A2P6V7A7</accession>
<feature type="transmembrane region" description="Helical" evidence="8">
    <location>
        <begin position="169"/>
        <end position="189"/>
    </location>
</feature>
<dbReference type="PANTHER" id="PTHR11706:SF33">
    <property type="entry name" value="NATURAL RESISTANCE-ASSOCIATED MACROPHAGE PROTEIN 2"/>
    <property type="match status" value="1"/>
</dbReference>
<evidence type="ECO:0000256" key="8">
    <source>
        <dbReference type="SAM" id="Phobius"/>
    </source>
</evidence>
<dbReference type="InterPro" id="IPR014001">
    <property type="entry name" value="Helicase_ATP-bd"/>
</dbReference>
<dbReference type="PROSITE" id="PS51194">
    <property type="entry name" value="HELICASE_CTER"/>
    <property type="match status" value="1"/>
</dbReference>
<dbReference type="Pfam" id="PF01566">
    <property type="entry name" value="Nramp"/>
    <property type="match status" value="1"/>
</dbReference>
<evidence type="ECO:0000256" key="3">
    <source>
        <dbReference type="ARBA" id="ARBA00022448"/>
    </source>
</evidence>
<feature type="domain" description="Helicase C-terminal" evidence="10">
    <location>
        <begin position="807"/>
        <end position="958"/>
    </location>
</feature>
<gene>
    <name evidence="11" type="ORF">C2E20_6676</name>
</gene>
<dbReference type="InterPro" id="IPR001046">
    <property type="entry name" value="NRAMP_fam"/>
</dbReference>
<evidence type="ECO:0000256" key="4">
    <source>
        <dbReference type="ARBA" id="ARBA00022692"/>
    </source>
</evidence>
<name>A0A2P6V7A7_9CHLO</name>
<dbReference type="GO" id="GO:0034755">
    <property type="term" value="P:iron ion transmembrane transport"/>
    <property type="evidence" value="ECO:0007669"/>
    <property type="project" value="TreeGrafter"/>
</dbReference>
<evidence type="ECO:0000256" key="6">
    <source>
        <dbReference type="ARBA" id="ARBA00023136"/>
    </source>
</evidence>
<comment type="subcellular location">
    <subcellularLocation>
        <location evidence="1">Membrane</location>
        <topology evidence="1">Multi-pass membrane protein</topology>
    </subcellularLocation>
</comment>
<organism evidence="11 12">
    <name type="scientific">Micractinium conductrix</name>
    <dbReference type="NCBI Taxonomy" id="554055"/>
    <lineage>
        <taxon>Eukaryota</taxon>
        <taxon>Viridiplantae</taxon>
        <taxon>Chlorophyta</taxon>
        <taxon>core chlorophytes</taxon>
        <taxon>Trebouxiophyceae</taxon>
        <taxon>Chlorellales</taxon>
        <taxon>Chlorellaceae</taxon>
        <taxon>Chlorella clade</taxon>
        <taxon>Micractinium</taxon>
    </lineage>
</organism>
<evidence type="ECO:0000259" key="9">
    <source>
        <dbReference type="PROSITE" id="PS51192"/>
    </source>
</evidence>
<feature type="compositionally biased region" description="Low complexity" evidence="7">
    <location>
        <begin position="1053"/>
        <end position="1078"/>
    </location>
</feature>
<dbReference type="AlphaFoldDB" id="A0A2P6V7A7"/>
<dbReference type="NCBIfam" id="TIGR01197">
    <property type="entry name" value="nramp"/>
    <property type="match status" value="1"/>
</dbReference>
<dbReference type="GO" id="GO:0005524">
    <property type="term" value="F:ATP binding"/>
    <property type="evidence" value="ECO:0007669"/>
    <property type="project" value="InterPro"/>
</dbReference>
<keyword evidence="6 8" id="KW-0472">Membrane</keyword>
<feature type="transmembrane region" description="Helical" evidence="8">
    <location>
        <begin position="127"/>
        <end position="149"/>
    </location>
</feature>
<feature type="transmembrane region" description="Helical" evidence="8">
    <location>
        <begin position="317"/>
        <end position="334"/>
    </location>
</feature>
<proteinExistence type="inferred from homology"/>
<dbReference type="PRINTS" id="PR00447">
    <property type="entry name" value="NATRESASSCMP"/>
</dbReference>
<dbReference type="PROSITE" id="PS51192">
    <property type="entry name" value="HELICASE_ATP_BIND_1"/>
    <property type="match status" value="1"/>
</dbReference>
<feature type="transmembrane region" description="Helical" evidence="8">
    <location>
        <begin position="346"/>
        <end position="366"/>
    </location>
</feature>
<dbReference type="Pfam" id="PF00271">
    <property type="entry name" value="Helicase_C"/>
    <property type="match status" value="1"/>
</dbReference>
<dbReference type="InterPro" id="IPR001650">
    <property type="entry name" value="Helicase_C-like"/>
</dbReference>
<feature type="domain" description="Helicase ATP-binding" evidence="9">
    <location>
        <begin position="578"/>
        <end position="753"/>
    </location>
</feature>
<feature type="transmembrane region" description="Helical" evidence="8">
    <location>
        <begin position="416"/>
        <end position="438"/>
    </location>
</feature>
<keyword evidence="3" id="KW-0813">Transport</keyword>
<evidence type="ECO:0000256" key="1">
    <source>
        <dbReference type="ARBA" id="ARBA00004141"/>
    </source>
</evidence>
<feature type="transmembrane region" description="Helical" evidence="8">
    <location>
        <begin position="386"/>
        <end position="410"/>
    </location>
</feature>
<dbReference type="NCBIfam" id="NF037982">
    <property type="entry name" value="Nramp_1"/>
    <property type="match status" value="1"/>
</dbReference>
<evidence type="ECO:0000256" key="7">
    <source>
        <dbReference type="SAM" id="MobiDB-lite"/>
    </source>
</evidence>
<dbReference type="Pfam" id="PF04851">
    <property type="entry name" value="ResIII"/>
    <property type="match status" value="1"/>
</dbReference>
<protein>
    <submittedName>
        <fullName evidence="11">Metal transporter Nramp2-like</fullName>
    </submittedName>
</protein>
<feature type="transmembrane region" description="Helical" evidence="8">
    <location>
        <begin position="265"/>
        <end position="286"/>
    </location>
</feature>
<dbReference type="InterPro" id="IPR006935">
    <property type="entry name" value="Helicase/UvrB_N"/>
</dbReference>
<dbReference type="Proteomes" id="UP000239649">
    <property type="component" value="Unassembled WGS sequence"/>
</dbReference>
<feature type="transmembrane region" description="Helical" evidence="8">
    <location>
        <begin position="221"/>
        <end position="245"/>
    </location>
</feature>
<evidence type="ECO:0000256" key="2">
    <source>
        <dbReference type="ARBA" id="ARBA00009965"/>
    </source>
</evidence>
<dbReference type="SMART" id="SM00487">
    <property type="entry name" value="DEXDc"/>
    <property type="match status" value="1"/>
</dbReference>
<reference evidence="11 12" key="1">
    <citation type="journal article" date="2018" name="Plant J.">
        <title>Genome sequences of Chlorella sorokiniana UTEX 1602 and Micractinium conductrix SAG 241.80: implications to maltose excretion by a green alga.</title>
        <authorList>
            <person name="Arriola M.B."/>
            <person name="Velmurugan N."/>
            <person name="Zhang Y."/>
            <person name="Plunkett M.H."/>
            <person name="Hondzo H."/>
            <person name="Barney B.M."/>
        </authorList>
    </citation>
    <scope>NUCLEOTIDE SEQUENCE [LARGE SCALE GENOMIC DNA]</scope>
    <source>
        <strain evidence="11 12">SAG 241.80</strain>
    </source>
</reference>
<dbReference type="GO" id="GO:0015086">
    <property type="term" value="F:cadmium ion transmembrane transporter activity"/>
    <property type="evidence" value="ECO:0007669"/>
    <property type="project" value="TreeGrafter"/>
</dbReference>
<evidence type="ECO:0000313" key="11">
    <source>
        <dbReference type="EMBL" id="PSC69969.1"/>
    </source>
</evidence>
<dbReference type="EMBL" id="LHPF02000023">
    <property type="protein sequence ID" value="PSC69969.1"/>
    <property type="molecule type" value="Genomic_DNA"/>
</dbReference>
<keyword evidence="4 8" id="KW-0812">Transmembrane</keyword>
<dbReference type="SUPFAM" id="SSF52540">
    <property type="entry name" value="P-loop containing nucleoside triphosphate hydrolases"/>
    <property type="match status" value="1"/>
</dbReference>
<keyword evidence="5 8" id="KW-1133">Transmembrane helix</keyword>
<dbReference type="STRING" id="554055.A0A2P6V7A7"/>
<evidence type="ECO:0000256" key="5">
    <source>
        <dbReference type="ARBA" id="ARBA00022989"/>
    </source>
</evidence>
<feature type="compositionally biased region" description="Gly residues" evidence="7">
    <location>
        <begin position="1008"/>
        <end position="1024"/>
    </location>
</feature>
<dbReference type="CDD" id="cd18799">
    <property type="entry name" value="SF2_C_EcoAI-like"/>
    <property type="match status" value="1"/>
</dbReference>
<dbReference type="GO" id="GO:0005886">
    <property type="term" value="C:plasma membrane"/>
    <property type="evidence" value="ECO:0007669"/>
    <property type="project" value="TreeGrafter"/>
</dbReference>
<keyword evidence="12" id="KW-1185">Reference proteome</keyword>
<dbReference type="PANTHER" id="PTHR11706">
    <property type="entry name" value="SOLUTE CARRIER PROTEIN FAMILY 11 MEMBER"/>
    <property type="match status" value="1"/>
</dbReference>
<dbReference type="OrthoDB" id="409173at2759"/>
<dbReference type="SMART" id="SM00490">
    <property type="entry name" value="HELICc"/>
    <property type="match status" value="1"/>
</dbReference>
<feature type="transmembrane region" description="Helical" evidence="8">
    <location>
        <begin position="101"/>
        <end position="120"/>
    </location>
</feature>
<dbReference type="GO" id="GO:0016787">
    <property type="term" value="F:hydrolase activity"/>
    <property type="evidence" value="ECO:0007669"/>
    <property type="project" value="InterPro"/>
</dbReference>
<dbReference type="InterPro" id="IPR027417">
    <property type="entry name" value="P-loop_NTPase"/>
</dbReference>
<feature type="region of interest" description="Disordered" evidence="7">
    <location>
        <begin position="1044"/>
        <end position="1079"/>
    </location>
</feature>
<evidence type="ECO:0000259" key="10">
    <source>
        <dbReference type="PROSITE" id="PS51194"/>
    </source>
</evidence>
<dbReference type="GO" id="GO:0003677">
    <property type="term" value="F:DNA binding"/>
    <property type="evidence" value="ECO:0007669"/>
    <property type="project" value="InterPro"/>
</dbReference>
<feature type="region of interest" description="Disordered" evidence="7">
    <location>
        <begin position="1002"/>
        <end position="1026"/>
    </location>
</feature>
<feature type="transmembrane region" description="Helical" evidence="8">
    <location>
        <begin position="25"/>
        <end position="48"/>
    </location>
</feature>
<dbReference type="Gene3D" id="3.40.50.300">
    <property type="entry name" value="P-loop containing nucleotide triphosphate hydrolases"/>
    <property type="match status" value="2"/>
</dbReference>
<dbReference type="GO" id="GO:0005384">
    <property type="term" value="F:manganese ion transmembrane transporter activity"/>
    <property type="evidence" value="ECO:0007669"/>
    <property type="project" value="TreeGrafter"/>
</dbReference>
<comment type="caution">
    <text evidence="11">The sequence shown here is derived from an EMBL/GenBank/DDBJ whole genome shotgun (WGS) entry which is preliminary data.</text>
</comment>
<evidence type="ECO:0000313" key="12">
    <source>
        <dbReference type="Proteomes" id="UP000239649"/>
    </source>
</evidence>
<sequence length="1254" mass="131562">MCIAFVDPGNLEADLQTGATTGYQLLWVLLWSTAMGGLLQSLAARLGVATGKHLAEHCREQYPRGVRYVLWLMAELAIIGADVQEVIGTAIALLLLTNGALPLWCGVLAAAVAAYAMLFLEKLGVRYLEAVFHVLIAVMSVAMGAIFFQVDIPYGQVARGLAVPSLSRAAIPIACGLLGAIIMPHNLFLHSALVHSRPVEGPPSGGMPACRSHAAKKESVLYYNIEAGLALGVTLFINVCVISVFAKGFFGHKTEEDIGLANAGAYLGATFGPHMATIWAVGLLAAGQSSTMTGTFAGQHVMGGFLNLNISAGLRTLVTRGVAICPTLLVALSARNDSTKLDALNQGINILQSVQLPFAVIPLLILTSDPDIMGPQFVNSRATAALCWTIAAAIIGINASTAFEALVPYMTASTTWWLHSAFWAGVSLYVGFLIYLILTPEGAQQLAATISRNVSRLSLLGRGGGGGSDAALSHEEAVAAAVAAVDREQAAARSNGHKASPFVVPAEAADVPPEGVSSAHAAPAQPAAAHPAAAAAAARVHVAAAADVSAAPAEPGASPCSYELREYQQEAIEKIQEAAGNRGIKRQLVSLPTGSGKTVIFCHLARALGNRTLVLAHRGELLQQTVERMCAVWPGVEVGLVNQQKKQFEAQVVVASVQTAMQKKNLEKLMEQGFELIIVDEAHHAPAASYTKILSKLGSLDASSGSGSDGEVDAEDASLMQLASNALLVGFTATPFRLDSKQLGDVFQEIVYERSLRYMMRHGHLVPPLGVRILTDADLSTAKTKQGDFVQKQLETLVNSPARNALAARAYLAKASCRRAVVFCVGVQHALDMATAFQEAGVPCEAVHGQLPPAEREALLQRFKAGEIQVLTNCMILTEGYDETSISCVVMARPTKSTSLYTQCIGRGLRLHEGKADCVVIDLTDRHHDIETLASLETVCPDGGGGAEGWPPPPPPRGPATVNTAALVLRGDFSLLAREYCWARFPGTPHLVLNLFTPGANSQPGRRWGSGGSGSSGGSGGSGGAASPSWSVWLVACETLQPPAPGVATVQQGSKEGSTREGSGSGDDGSSSSSGAAGEDQHRYMVYVMKKVGDTFSWQLAGPDASKRQRQAPQQAAPLKAAMEWAEDLIEVGFPSHSRNNLAAAPWRKRPCSEKQAQEVQRRWQRLLRAVAAAAAEQGGDGQAQSAGSPQTAARAAAAAQAAGDAIADDAIGTLAVGQLSRGSASSLIDVLKLAEAYQRGLFAFPRMVWDAAA</sequence>